<dbReference type="InterPro" id="IPR036909">
    <property type="entry name" value="Cyt_c-like_dom_sf"/>
</dbReference>
<protein>
    <submittedName>
        <fullName evidence="7">Cytochrome c</fullName>
    </submittedName>
</protein>
<dbReference type="Proteomes" id="UP000257131">
    <property type="component" value="Unassembled WGS sequence"/>
</dbReference>
<evidence type="ECO:0000256" key="5">
    <source>
        <dbReference type="SAM" id="SignalP"/>
    </source>
</evidence>
<evidence type="ECO:0000256" key="3">
    <source>
        <dbReference type="ARBA" id="ARBA00023004"/>
    </source>
</evidence>
<dbReference type="OrthoDB" id="335174at2"/>
<dbReference type="PROSITE" id="PS51007">
    <property type="entry name" value="CYTC"/>
    <property type="match status" value="1"/>
</dbReference>
<accession>A0A3D9BZS3</accession>
<keyword evidence="5" id="KW-0732">Signal</keyword>
<feature type="chain" id="PRO_5017611654" evidence="5">
    <location>
        <begin position="19"/>
        <end position="131"/>
    </location>
</feature>
<feature type="signal peptide" evidence="5">
    <location>
        <begin position="1"/>
        <end position="18"/>
    </location>
</feature>
<evidence type="ECO:0000313" key="8">
    <source>
        <dbReference type="Proteomes" id="UP000257131"/>
    </source>
</evidence>
<dbReference type="Pfam" id="PF00034">
    <property type="entry name" value="Cytochrom_C"/>
    <property type="match status" value="1"/>
</dbReference>
<dbReference type="GO" id="GO:0009055">
    <property type="term" value="F:electron transfer activity"/>
    <property type="evidence" value="ECO:0007669"/>
    <property type="project" value="InterPro"/>
</dbReference>
<evidence type="ECO:0000256" key="1">
    <source>
        <dbReference type="ARBA" id="ARBA00022617"/>
    </source>
</evidence>
<organism evidence="7 8">
    <name type="scientific">Rhodosalinus sediminis</name>
    <dbReference type="NCBI Taxonomy" id="1940533"/>
    <lineage>
        <taxon>Bacteria</taxon>
        <taxon>Pseudomonadati</taxon>
        <taxon>Pseudomonadota</taxon>
        <taxon>Alphaproteobacteria</taxon>
        <taxon>Rhodobacterales</taxon>
        <taxon>Paracoccaceae</taxon>
        <taxon>Rhodosalinus</taxon>
    </lineage>
</organism>
<dbReference type="GO" id="GO:0020037">
    <property type="term" value="F:heme binding"/>
    <property type="evidence" value="ECO:0007669"/>
    <property type="project" value="InterPro"/>
</dbReference>
<dbReference type="AlphaFoldDB" id="A0A3D9BZS3"/>
<dbReference type="InterPro" id="IPR009056">
    <property type="entry name" value="Cyt_c-like_dom"/>
</dbReference>
<evidence type="ECO:0000313" key="7">
    <source>
        <dbReference type="EMBL" id="REC58994.1"/>
    </source>
</evidence>
<keyword evidence="8" id="KW-1185">Reference proteome</keyword>
<reference evidence="7 8" key="1">
    <citation type="journal article" date="2017" name="Int. J. Syst. Evol. Microbiol.">
        <title>Rhodosalinus sediminis gen. nov., sp. nov., isolated from marine saltern.</title>
        <authorList>
            <person name="Guo L.Y."/>
            <person name="Ling S.K."/>
            <person name="Li C.M."/>
            <person name="Chen G.J."/>
            <person name="Du Z.J."/>
        </authorList>
    </citation>
    <scope>NUCLEOTIDE SEQUENCE [LARGE SCALE GENOMIC DNA]</scope>
    <source>
        <strain evidence="7 8">WDN1C137</strain>
    </source>
</reference>
<keyword evidence="3 4" id="KW-0408">Iron</keyword>
<dbReference type="Gene3D" id="1.10.760.10">
    <property type="entry name" value="Cytochrome c-like domain"/>
    <property type="match status" value="1"/>
</dbReference>
<evidence type="ECO:0000256" key="4">
    <source>
        <dbReference type="PROSITE-ProRule" id="PRU00433"/>
    </source>
</evidence>
<dbReference type="SUPFAM" id="SSF46626">
    <property type="entry name" value="Cytochrome c"/>
    <property type="match status" value="1"/>
</dbReference>
<comment type="caution">
    <text evidence="7">The sequence shown here is derived from an EMBL/GenBank/DDBJ whole genome shotgun (WGS) entry which is preliminary data.</text>
</comment>
<proteinExistence type="predicted"/>
<name>A0A3D9BZS3_9RHOB</name>
<keyword evidence="1 4" id="KW-0349">Heme</keyword>
<sequence length="131" mass="13410">MRTALTLAALAAAGPAVAQDPEAGEAIYRTHCAACHGIDAEGNGPMAGVLTIKPTDLTALSADNDGAFPSLDVVRRIDGRDPLVAHGSPMPVYGDFFEGGRAVAVSAPSGQPVMTTEPVADLVAWLRSVQD</sequence>
<evidence type="ECO:0000256" key="2">
    <source>
        <dbReference type="ARBA" id="ARBA00022723"/>
    </source>
</evidence>
<keyword evidence="2 4" id="KW-0479">Metal-binding</keyword>
<feature type="domain" description="Cytochrome c" evidence="6">
    <location>
        <begin position="19"/>
        <end position="130"/>
    </location>
</feature>
<dbReference type="GO" id="GO:0046872">
    <property type="term" value="F:metal ion binding"/>
    <property type="evidence" value="ECO:0007669"/>
    <property type="project" value="UniProtKB-KW"/>
</dbReference>
<dbReference type="EMBL" id="QOHR01000001">
    <property type="protein sequence ID" value="REC58994.1"/>
    <property type="molecule type" value="Genomic_DNA"/>
</dbReference>
<gene>
    <name evidence="7" type="ORF">DRV84_00615</name>
</gene>
<evidence type="ECO:0000259" key="6">
    <source>
        <dbReference type="PROSITE" id="PS51007"/>
    </source>
</evidence>